<geneLocation type="plasmid" evidence="1 2">
    <name>pMIC7113.04</name>
</geneLocation>
<keyword evidence="2" id="KW-1185">Reference proteome</keyword>
<dbReference type="EMBL" id="CP003634">
    <property type="protein sequence ID" value="AFZ22232.1"/>
    <property type="molecule type" value="Genomic_DNA"/>
</dbReference>
<proteinExistence type="predicted"/>
<gene>
    <name evidence="1" type="ORF">Mic7113_6667</name>
</gene>
<name>K9WRQ7_9CYAN</name>
<accession>K9WRQ7</accession>
<dbReference type="Proteomes" id="UP000010471">
    <property type="component" value="Plasmid pMIC7113.04"/>
</dbReference>
<dbReference type="AlphaFoldDB" id="K9WRQ7"/>
<dbReference type="KEGG" id="mic:Mic7113_6667"/>
<evidence type="ECO:0000313" key="1">
    <source>
        <dbReference type="EMBL" id="AFZ22232.1"/>
    </source>
</evidence>
<protein>
    <submittedName>
        <fullName evidence="1">Uncharacterized protein</fullName>
    </submittedName>
</protein>
<reference evidence="1 2" key="1">
    <citation type="submission" date="2012-06" db="EMBL/GenBank/DDBJ databases">
        <title>Finished plasmid 4 of genome of Microcoleus sp. PCC 7113.</title>
        <authorList>
            <consortium name="US DOE Joint Genome Institute"/>
            <person name="Gugger M."/>
            <person name="Coursin T."/>
            <person name="Rippka R."/>
            <person name="Tandeau De Marsac N."/>
            <person name="Huntemann M."/>
            <person name="Wei C.-L."/>
            <person name="Han J."/>
            <person name="Detter J.C."/>
            <person name="Han C."/>
            <person name="Tapia R."/>
            <person name="Chen A."/>
            <person name="Kyrpides N."/>
            <person name="Mavromatis K."/>
            <person name="Markowitz V."/>
            <person name="Szeto E."/>
            <person name="Ivanova N."/>
            <person name="Pagani I."/>
            <person name="Pati A."/>
            <person name="Goodwin L."/>
            <person name="Nordberg H.P."/>
            <person name="Cantor M.N."/>
            <person name="Hua S.X."/>
            <person name="Woyke T."/>
            <person name="Kerfeld C.A."/>
        </authorList>
    </citation>
    <scope>NUCLEOTIDE SEQUENCE [LARGE SCALE GENOMIC DNA]</scope>
    <source>
        <strain evidence="1 2">PCC 7113</strain>
        <plasmid evidence="1 2">pMIC7113.04</plasmid>
    </source>
</reference>
<evidence type="ECO:0000313" key="2">
    <source>
        <dbReference type="Proteomes" id="UP000010471"/>
    </source>
</evidence>
<organism evidence="1 2">
    <name type="scientific">Allocoleopsis franciscana PCC 7113</name>
    <dbReference type="NCBI Taxonomy" id="1173027"/>
    <lineage>
        <taxon>Bacteria</taxon>
        <taxon>Bacillati</taxon>
        <taxon>Cyanobacteriota</taxon>
        <taxon>Cyanophyceae</taxon>
        <taxon>Coleofasciculales</taxon>
        <taxon>Coleofasciculaceae</taxon>
        <taxon>Allocoleopsis</taxon>
        <taxon>Allocoleopsis franciscana</taxon>
    </lineage>
</organism>
<sequence>MTYLPYALLIPCRRELSDLRYLNNYRKDIQNG</sequence>
<dbReference type="HOGENOM" id="CLU_3390284_0_0_3"/>
<keyword evidence="1" id="KW-0614">Plasmid</keyword>